<accession>A0ABD2A9F0</accession>
<evidence type="ECO:0000313" key="2">
    <source>
        <dbReference type="Proteomes" id="UP001607302"/>
    </source>
</evidence>
<evidence type="ECO:0000313" key="1">
    <source>
        <dbReference type="EMBL" id="KAL2717244.1"/>
    </source>
</evidence>
<comment type="caution">
    <text evidence="1">The sequence shown here is derived from an EMBL/GenBank/DDBJ whole genome shotgun (WGS) entry which is preliminary data.</text>
</comment>
<proteinExistence type="predicted"/>
<keyword evidence="2" id="KW-1185">Reference proteome</keyword>
<organism evidence="1 2">
    <name type="scientific">Vespula squamosa</name>
    <name type="common">Southern yellow jacket</name>
    <name type="synonym">Wasp</name>
    <dbReference type="NCBI Taxonomy" id="30214"/>
    <lineage>
        <taxon>Eukaryota</taxon>
        <taxon>Metazoa</taxon>
        <taxon>Ecdysozoa</taxon>
        <taxon>Arthropoda</taxon>
        <taxon>Hexapoda</taxon>
        <taxon>Insecta</taxon>
        <taxon>Pterygota</taxon>
        <taxon>Neoptera</taxon>
        <taxon>Endopterygota</taxon>
        <taxon>Hymenoptera</taxon>
        <taxon>Apocrita</taxon>
        <taxon>Aculeata</taxon>
        <taxon>Vespoidea</taxon>
        <taxon>Vespidae</taxon>
        <taxon>Vespinae</taxon>
        <taxon>Vespula</taxon>
    </lineage>
</organism>
<dbReference type="Proteomes" id="UP001607302">
    <property type="component" value="Unassembled WGS sequence"/>
</dbReference>
<dbReference type="AlphaFoldDB" id="A0ABD2A9F0"/>
<dbReference type="EMBL" id="JAUDFV010000153">
    <property type="protein sequence ID" value="KAL2717244.1"/>
    <property type="molecule type" value="Genomic_DNA"/>
</dbReference>
<protein>
    <submittedName>
        <fullName evidence="1">Uncharacterized protein</fullName>
    </submittedName>
</protein>
<name>A0ABD2A9F0_VESSQ</name>
<sequence length="132" mass="15321">MPVILATIVTILTEHVEKRSPGVMSLQMIRLLQPKYLFLSLSSFVVRVSDVSNEEEKLHIRKVGTKQIDQILLSRYPINELYNAMEFPWLINYSSIEKKIVNNLFHVDEDVDMLSHNFLYLAKLTLICLLSD</sequence>
<gene>
    <name evidence="1" type="ORF">V1478_012944</name>
</gene>
<reference evidence="1 2" key="1">
    <citation type="journal article" date="2024" name="Ann. Entomol. Soc. Am.">
        <title>Genomic analyses of the southern and eastern yellowjacket wasps (Hymenoptera: Vespidae) reveal evolutionary signatures of social life.</title>
        <authorList>
            <person name="Catto M.A."/>
            <person name="Caine P.B."/>
            <person name="Orr S.E."/>
            <person name="Hunt B.G."/>
            <person name="Goodisman M.A.D."/>
        </authorList>
    </citation>
    <scope>NUCLEOTIDE SEQUENCE [LARGE SCALE GENOMIC DNA]</scope>
    <source>
        <strain evidence="1">233</strain>
        <tissue evidence="1">Head and thorax</tissue>
    </source>
</reference>